<organism evidence="2 3">
    <name type="scientific">Fibrella aquatilis</name>
    <dbReference type="NCBI Taxonomy" id="2817059"/>
    <lineage>
        <taxon>Bacteria</taxon>
        <taxon>Pseudomonadati</taxon>
        <taxon>Bacteroidota</taxon>
        <taxon>Cytophagia</taxon>
        <taxon>Cytophagales</taxon>
        <taxon>Spirosomataceae</taxon>
        <taxon>Fibrella</taxon>
    </lineage>
</organism>
<keyword evidence="1" id="KW-0732">Signal</keyword>
<dbReference type="EMBL" id="JAFMYU010000005">
    <property type="protein sequence ID" value="MBO0931137.1"/>
    <property type="molecule type" value="Genomic_DNA"/>
</dbReference>
<accession>A0A939G2I3</accession>
<evidence type="ECO:0000256" key="1">
    <source>
        <dbReference type="SAM" id="SignalP"/>
    </source>
</evidence>
<feature type="signal peptide" evidence="1">
    <location>
        <begin position="1"/>
        <end position="24"/>
    </location>
</feature>
<sequence>MKNASIAALLTLSLLVFVTQHTLAQSRSRQRHIPTVGERSLAFIETGIGVGIGKYNATGIATGLSGRFQMPLGSNFTLNAKTGFSMGTIKKAYRYSGYYDYYGYYYASEYPATYFWIPVNVGPRYYFAKNLHVGLNLGVDIAASEAAATSFHFEPGFGYALPLANGNFIDFGTTFETSFEQGQSLFNFRFAYGLNLGK</sequence>
<dbReference type="AlphaFoldDB" id="A0A939G2I3"/>
<dbReference type="Proteomes" id="UP000664795">
    <property type="component" value="Unassembled WGS sequence"/>
</dbReference>
<gene>
    <name evidence="2" type="ORF">J2I48_09045</name>
</gene>
<name>A0A939G2I3_9BACT</name>
<evidence type="ECO:0000313" key="3">
    <source>
        <dbReference type="Proteomes" id="UP000664795"/>
    </source>
</evidence>
<evidence type="ECO:0008006" key="4">
    <source>
        <dbReference type="Google" id="ProtNLM"/>
    </source>
</evidence>
<proteinExistence type="predicted"/>
<dbReference type="RefSeq" id="WP_207335091.1">
    <property type="nucleotide sequence ID" value="NZ_JAFMYU010000005.1"/>
</dbReference>
<protein>
    <recommendedName>
        <fullName evidence="4">Outer membrane protein beta-barrel domain-containing protein</fullName>
    </recommendedName>
</protein>
<feature type="chain" id="PRO_5036830340" description="Outer membrane protein beta-barrel domain-containing protein" evidence="1">
    <location>
        <begin position="25"/>
        <end position="198"/>
    </location>
</feature>
<evidence type="ECO:0000313" key="2">
    <source>
        <dbReference type="EMBL" id="MBO0931137.1"/>
    </source>
</evidence>
<keyword evidence="3" id="KW-1185">Reference proteome</keyword>
<comment type="caution">
    <text evidence="2">The sequence shown here is derived from an EMBL/GenBank/DDBJ whole genome shotgun (WGS) entry which is preliminary data.</text>
</comment>
<reference evidence="2 3" key="1">
    <citation type="submission" date="2021-03" db="EMBL/GenBank/DDBJ databases">
        <title>Fibrella sp. HMF5036 genome sequencing and assembly.</title>
        <authorList>
            <person name="Kang H."/>
            <person name="Kim H."/>
            <person name="Bae S."/>
            <person name="Joh K."/>
        </authorList>
    </citation>
    <scope>NUCLEOTIDE SEQUENCE [LARGE SCALE GENOMIC DNA]</scope>
    <source>
        <strain evidence="2 3">HMF5036</strain>
    </source>
</reference>